<dbReference type="InterPro" id="IPR037185">
    <property type="entry name" value="EmrE-like"/>
</dbReference>
<keyword evidence="7 8" id="KW-0472">Membrane</keyword>
<organism evidence="9 10">
    <name type="scientific">Lampropedia hyalina DSM 16112</name>
    <dbReference type="NCBI Taxonomy" id="1122156"/>
    <lineage>
        <taxon>Bacteria</taxon>
        <taxon>Pseudomonadati</taxon>
        <taxon>Pseudomonadota</taxon>
        <taxon>Betaproteobacteria</taxon>
        <taxon>Burkholderiales</taxon>
        <taxon>Comamonadaceae</taxon>
        <taxon>Lampropedia</taxon>
    </lineage>
</organism>
<feature type="transmembrane region" description="Helical" evidence="8">
    <location>
        <begin position="136"/>
        <end position="152"/>
    </location>
</feature>
<dbReference type="NCBIfam" id="TIGR00688">
    <property type="entry name" value="rarD"/>
    <property type="match status" value="1"/>
</dbReference>
<dbReference type="STRING" id="1122156.SAMN02745117_02126"/>
<evidence type="ECO:0000256" key="7">
    <source>
        <dbReference type="ARBA" id="ARBA00023136"/>
    </source>
</evidence>
<evidence type="ECO:0000256" key="5">
    <source>
        <dbReference type="ARBA" id="ARBA00022692"/>
    </source>
</evidence>
<keyword evidence="4" id="KW-1003">Cell membrane</keyword>
<evidence type="ECO:0000256" key="1">
    <source>
        <dbReference type="ARBA" id="ARBA00004651"/>
    </source>
</evidence>
<keyword evidence="6 8" id="KW-1133">Transmembrane helix</keyword>
<feature type="transmembrane region" description="Helical" evidence="8">
    <location>
        <begin position="245"/>
        <end position="266"/>
    </location>
</feature>
<dbReference type="GO" id="GO:0005886">
    <property type="term" value="C:plasma membrane"/>
    <property type="evidence" value="ECO:0007669"/>
    <property type="project" value="UniProtKB-SubCell"/>
</dbReference>
<protein>
    <submittedName>
        <fullName evidence="9">Chloramphenicol-sensitive protein RarD</fullName>
    </submittedName>
</protein>
<evidence type="ECO:0000256" key="8">
    <source>
        <dbReference type="SAM" id="Phobius"/>
    </source>
</evidence>
<feature type="transmembrane region" description="Helical" evidence="8">
    <location>
        <begin position="43"/>
        <end position="60"/>
    </location>
</feature>
<feature type="transmembrane region" description="Helical" evidence="8">
    <location>
        <begin position="80"/>
        <end position="101"/>
    </location>
</feature>
<feature type="transmembrane region" description="Helical" evidence="8">
    <location>
        <begin position="107"/>
        <end position="129"/>
    </location>
</feature>
<feature type="transmembrane region" description="Helical" evidence="8">
    <location>
        <begin position="218"/>
        <end position="238"/>
    </location>
</feature>
<keyword evidence="3" id="KW-0813">Transport</keyword>
<dbReference type="EMBL" id="FQUZ01000026">
    <property type="protein sequence ID" value="SHF52315.1"/>
    <property type="molecule type" value="Genomic_DNA"/>
</dbReference>
<evidence type="ECO:0000256" key="3">
    <source>
        <dbReference type="ARBA" id="ARBA00022448"/>
    </source>
</evidence>
<evidence type="ECO:0000256" key="4">
    <source>
        <dbReference type="ARBA" id="ARBA00022475"/>
    </source>
</evidence>
<comment type="similarity">
    <text evidence="2">Belongs to the EamA transporter family.</text>
</comment>
<dbReference type="InterPro" id="IPR004626">
    <property type="entry name" value="RarD"/>
</dbReference>
<name>A0A1M5CC62_9BURK</name>
<dbReference type="AlphaFoldDB" id="A0A1M5CC62"/>
<proteinExistence type="inferred from homology"/>
<dbReference type="SUPFAM" id="SSF103481">
    <property type="entry name" value="Multidrug resistance efflux transporter EmrE"/>
    <property type="match status" value="2"/>
</dbReference>
<keyword evidence="5 8" id="KW-0812">Transmembrane</keyword>
<feature type="transmembrane region" description="Helical" evidence="8">
    <location>
        <begin position="158"/>
        <end position="175"/>
    </location>
</feature>
<feature type="transmembrane region" description="Helical" evidence="8">
    <location>
        <begin position="187"/>
        <end position="206"/>
    </location>
</feature>
<evidence type="ECO:0000256" key="6">
    <source>
        <dbReference type="ARBA" id="ARBA00022989"/>
    </source>
</evidence>
<evidence type="ECO:0000256" key="2">
    <source>
        <dbReference type="ARBA" id="ARBA00007362"/>
    </source>
</evidence>
<feature type="transmembrane region" description="Helical" evidence="8">
    <location>
        <begin position="278"/>
        <end position="296"/>
    </location>
</feature>
<evidence type="ECO:0000313" key="10">
    <source>
        <dbReference type="Proteomes" id="UP000184327"/>
    </source>
</evidence>
<accession>A0A1M5CC62</accession>
<evidence type="ECO:0000313" key="9">
    <source>
        <dbReference type="EMBL" id="SHF52315.1"/>
    </source>
</evidence>
<reference evidence="9 10" key="1">
    <citation type="submission" date="2016-11" db="EMBL/GenBank/DDBJ databases">
        <authorList>
            <person name="Jaros S."/>
            <person name="Januszkiewicz K."/>
            <person name="Wedrychowicz H."/>
        </authorList>
    </citation>
    <scope>NUCLEOTIDE SEQUENCE [LARGE SCALE GENOMIC DNA]</scope>
    <source>
        <strain evidence="9 10">DSM 16112</strain>
    </source>
</reference>
<dbReference type="Proteomes" id="UP000184327">
    <property type="component" value="Unassembled WGS sequence"/>
</dbReference>
<keyword evidence="10" id="KW-1185">Reference proteome</keyword>
<sequence>MDEPAQVVGMQKGILASVAASGIFACMYFLSPALAPLQGQEVFGWRIVLTIPLTTALLWLRHEWPAVRALWQRVCRQPLLVPLLLLSAFLLGIQLWLFLWAPLNGRALPVALGYFLLPLAMVLTGRLVYGERLSRAQCWATALAALGVAWEFGRTASFSWEMAVVSLGYPVYFVLRRRLGTANLAGHWLDVVLMVPVACWFVWQGPPVAELFGAHPRLYALLPLLGLLSAVSLALYMVAHRLLPLGLFGLLSYVEPVLLVVVALLLGERVQAAQWPTYGLIFAAVACLMLEGVVQVRQQMRTGRI</sequence>
<comment type="subcellular location">
    <subcellularLocation>
        <location evidence="1">Cell membrane</location>
        <topology evidence="1">Multi-pass membrane protein</topology>
    </subcellularLocation>
</comment>
<gene>
    <name evidence="9" type="ORF">SAMN02745117_02126</name>
</gene>
<feature type="transmembrane region" description="Helical" evidence="8">
    <location>
        <begin position="12"/>
        <end position="31"/>
    </location>
</feature>